<dbReference type="AlphaFoldDB" id="A0A108UDM0"/>
<sequence length="40" mass="4134">MKIPILTIAGKRDESLATTLASAMRGLGTAVDADEATMRG</sequence>
<comment type="caution">
    <text evidence="1">The sequence shown here is derived from an EMBL/GenBank/DDBJ whole genome shotgun (WGS) entry which is preliminary data.</text>
</comment>
<proteinExistence type="predicted"/>
<name>A0A108UDM0_9GAMM</name>
<accession>A0A108UDM0</accession>
<keyword evidence="2" id="KW-1185">Reference proteome</keyword>
<reference evidence="1 2" key="1">
    <citation type="journal article" date="2014" name="Genome Announc.">
        <title>Draft Genome Sequence of Lysobacter capsici AZ78, a Bacterium Antagonistic to Plant-Pathogenic Oomycetes.</title>
        <authorList>
            <person name="Puopolo G."/>
            <person name="Sonego P."/>
            <person name="Engelen K."/>
            <person name="Pertot I."/>
        </authorList>
    </citation>
    <scope>NUCLEOTIDE SEQUENCE [LARGE SCALE GENOMIC DNA]</scope>
    <source>
        <strain evidence="1 2">AZ78</strain>
    </source>
</reference>
<gene>
    <name evidence="1" type="ORF">AZ78_4778</name>
</gene>
<evidence type="ECO:0000313" key="1">
    <source>
        <dbReference type="EMBL" id="KWS07217.1"/>
    </source>
</evidence>
<dbReference type="Proteomes" id="UP000023435">
    <property type="component" value="Unassembled WGS sequence"/>
</dbReference>
<dbReference type="EMBL" id="JAJA02000001">
    <property type="protein sequence ID" value="KWS07217.1"/>
    <property type="molecule type" value="Genomic_DNA"/>
</dbReference>
<organism evidence="1 2">
    <name type="scientific">Lysobacter capsici AZ78</name>
    <dbReference type="NCBI Taxonomy" id="1444315"/>
    <lineage>
        <taxon>Bacteria</taxon>
        <taxon>Pseudomonadati</taxon>
        <taxon>Pseudomonadota</taxon>
        <taxon>Gammaproteobacteria</taxon>
        <taxon>Lysobacterales</taxon>
        <taxon>Lysobacteraceae</taxon>
        <taxon>Lysobacter</taxon>
    </lineage>
</organism>
<protein>
    <submittedName>
        <fullName evidence="1">Uncharacterized protein</fullName>
    </submittedName>
</protein>
<evidence type="ECO:0000313" key="2">
    <source>
        <dbReference type="Proteomes" id="UP000023435"/>
    </source>
</evidence>